<dbReference type="EMBL" id="BMAC01000005">
    <property type="protein sequence ID" value="GFP79144.1"/>
    <property type="molecule type" value="Genomic_DNA"/>
</dbReference>
<evidence type="ECO:0000313" key="3">
    <source>
        <dbReference type="Proteomes" id="UP000653305"/>
    </source>
</evidence>
<dbReference type="CDD" id="cd22162">
    <property type="entry name" value="F-box_AtSKIP3-like"/>
    <property type="match status" value="1"/>
</dbReference>
<evidence type="ECO:0000313" key="2">
    <source>
        <dbReference type="EMBL" id="GFP79144.1"/>
    </source>
</evidence>
<protein>
    <submittedName>
        <fullName evidence="2">F-box protein pp2-b15</fullName>
    </submittedName>
</protein>
<reference evidence="2" key="1">
    <citation type="submission" date="2020-07" db="EMBL/GenBank/DDBJ databases">
        <title>Ethylene signaling mediates host invasion by parasitic plants.</title>
        <authorList>
            <person name="Yoshida S."/>
        </authorList>
    </citation>
    <scope>NUCLEOTIDE SEQUENCE</scope>
    <source>
        <strain evidence="2">Okayama</strain>
    </source>
</reference>
<dbReference type="InterPro" id="IPR036047">
    <property type="entry name" value="F-box-like_dom_sf"/>
</dbReference>
<comment type="caution">
    <text evidence="2">The sequence shown here is derived from an EMBL/GenBank/DDBJ whole genome shotgun (WGS) entry which is preliminary data.</text>
</comment>
<dbReference type="SUPFAM" id="SSF81383">
    <property type="entry name" value="F-box domain"/>
    <property type="match status" value="1"/>
</dbReference>
<dbReference type="PANTHER" id="PTHR32278:SF11">
    <property type="entry name" value="F-BOX DOMAIN-CONTAINING PROTEIN"/>
    <property type="match status" value="1"/>
</dbReference>
<dbReference type="SMART" id="SM00256">
    <property type="entry name" value="FBOX"/>
    <property type="match status" value="1"/>
</dbReference>
<dbReference type="InterPro" id="IPR025886">
    <property type="entry name" value="PP2-like"/>
</dbReference>
<proteinExistence type="predicted"/>
<evidence type="ECO:0000259" key="1">
    <source>
        <dbReference type="PROSITE" id="PS50181"/>
    </source>
</evidence>
<feature type="domain" description="F-box" evidence="1">
    <location>
        <begin position="3"/>
        <end position="49"/>
    </location>
</feature>
<gene>
    <name evidence="2" type="ORF">PHJA_000057900</name>
</gene>
<dbReference type="Pfam" id="PF14299">
    <property type="entry name" value="PP2"/>
    <property type="match status" value="1"/>
</dbReference>
<dbReference type="Proteomes" id="UP000653305">
    <property type="component" value="Unassembled WGS sequence"/>
</dbReference>
<dbReference type="OrthoDB" id="1918565at2759"/>
<dbReference type="InterPro" id="IPR001810">
    <property type="entry name" value="F-box_dom"/>
</dbReference>
<organism evidence="2 3">
    <name type="scientific">Phtheirospermum japonicum</name>
    <dbReference type="NCBI Taxonomy" id="374723"/>
    <lineage>
        <taxon>Eukaryota</taxon>
        <taxon>Viridiplantae</taxon>
        <taxon>Streptophyta</taxon>
        <taxon>Embryophyta</taxon>
        <taxon>Tracheophyta</taxon>
        <taxon>Spermatophyta</taxon>
        <taxon>Magnoliopsida</taxon>
        <taxon>eudicotyledons</taxon>
        <taxon>Gunneridae</taxon>
        <taxon>Pentapetalae</taxon>
        <taxon>asterids</taxon>
        <taxon>lamiids</taxon>
        <taxon>Lamiales</taxon>
        <taxon>Orobanchaceae</taxon>
        <taxon>Orobanchaceae incertae sedis</taxon>
        <taxon>Phtheirospermum</taxon>
    </lineage>
</organism>
<dbReference type="PANTHER" id="PTHR32278">
    <property type="entry name" value="F-BOX DOMAIN-CONTAINING PROTEIN"/>
    <property type="match status" value="1"/>
</dbReference>
<name>A0A830B3U9_9LAMI</name>
<dbReference type="AlphaFoldDB" id="A0A830B3U9"/>
<sequence length="227" mass="25893">MADTRVEELPEECLSHVISFTSPQDACRSAIVSSAFRDAADADGIWENFLPPDYRDIISRSVSPVEFSSKKDLFRRLSSTPLLIDGGKMVVELRMVCWLEIYGKINITKLSPHTTYGAYLIIQLTERAFGLDVVPSEASIQIESYKSRGMIYLNCNERKRHGVDTLKEGEHNDRVVCVREDKWLEVELGEFYNTGNLKEVKMWFREIKGVHLKGGLLVEGIELRPKH</sequence>
<keyword evidence="3" id="KW-1185">Reference proteome</keyword>
<accession>A0A830B3U9</accession>
<dbReference type="Pfam" id="PF12937">
    <property type="entry name" value="F-box-like"/>
    <property type="match status" value="1"/>
</dbReference>
<dbReference type="PROSITE" id="PS50181">
    <property type="entry name" value="FBOX"/>
    <property type="match status" value="1"/>
</dbReference>
<dbReference type="Gene3D" id="1.20.1280.50">
    <property type="match status" value="1"/>
</dbReference>